<dbReference type="GO" id="GO:0005524">
    <property type="term" value="F:ATP binding"/>
    <property type="evidence" value="ECO:0007669"/>
    <property type="project" value="UniProtKB-KW"/>
</dbReference>
<dbReference type="Proteomes" id="UP001500621">
    <property type="component" value="Unassembled WGS sequence"/>
</dbReference>
<dbReference type="Pfam" id="PF10609">
    <property type="entry name" value="ParA"/>
    <property type="match status" value="1"/>
</dbReference>
<organism evidence="10 11">
    <name type="scientific">Nocardioides nanhaiensis</name>
    <dbReference type="NCBI Taxonomy" id="1476871"/>
    <lineage>
        <taxon>Bacteria</taxon>
        <taxon>Bacillati</taxon>
        <taxon>Actinomycetota</taxon>
        <taxon>Actinomycetes</taxon>
        <taxon>Propionibacteriales</taxon>
        <taxon>Nocardioidaceae</taxon>
        <taxon>Nocardioides</taxon>
    </lineage>
</organism>
<gene>
    <name evidence="10" type="ORF">GCM10023226_29100</name>
</gene>
<keyword evidence="4 8" id="KW-0547">Nucleotide-binding</keyword>
<evidence type="ECO:0000256" key="6">
    <source>
        <dbReference type="ARBA" id="ARBA00023004"/>
    </source>
</evidence>
<reference evidence="11" key="1">
    <citation type="journal article" date="2019" name="Int. J. Syst. Evol. Microbiol.">
        <title>The Global Catalogue of Microorganisms (GCM) 10K type strain sequencing project: providing services to taxonomists for standard genome sequencing and annotation.</title>
        <authorList>
            <consortium name="The Broad Institute Genomics Platform"/>
            <consortium name="The Broad Institute Genome Sequencing Center for Infectious Disease"/>
            <person name="Wu L."/>
            <person name="Ma J."/>
        </authorList>
    </citation>
    <scope>NUCLEOTIDE SEQUENCE [LARGE SCALE GENOMIC DNA]</scope>
    <source>
        <strain evidence="11">JCM 18127</strain>
    </source>
</reference>
<sequence>MLARNGPDQDLLDAAVGSVLDPELDQPLSPLGMVKAISVGRGEGVAVRILLTTEACPLRQRIADDVATAVRGVTPGAIVEVAFDVMSEAQRQETARRFLTARTTAGVPHRAEVLAVASGKGGVGKSSVSANLAVALAQQGKSVGLLDADVWGYSVPQLFGVRRSPVALYETMLPVQAHGVRLMSLGFLVEEETPIVWRGPMLHKALTQFVQDVHWGDLDVLLLDLPPGTGDVTLSVLELLPDASLIVVTTPQQAARTVASRVGLMAREASVPVTGIIENMTGLVCGSCGATTALFGAGGGAELAEQLGAPLLGGVPLDLALRKAGDNGEPVVVSAPQAPSARALSSIAAALKPARRSLVGRQLPLTPV</sequence>
<evidence type="ECO:0000256" key="8">
    <source>
        <dbReference type="HAMAP-Rule" id="MF_02040"/>
    </source>
</evidence>
<keyword evidence="3 8" id="KW-0479">Metal-binding</keyword>
<keyword evidence="8" id="KW-0378">Hydrolase</keyword>
<name>A0ABP8WIE8_9ACTN</name>
<dbReference type="InterPro" id="IPR002744">
    <property type="entry name" value="MIP18-like"/>
</dbReference>
<dbReference type="SUPFAM" id="SSF117916">
    <property type="entry name" value="Fe-S cluster assembly (FSCA) domain-like"/>
    <property type="match status" value="1"/>
</dbReference>
<evidence type="ECO:0000256" key="1">
    <source>
        <dbReference type="ARBA" id="ARBA00007352"/>
    </source>
</evidence>
<comment type="similarity">
    <text evidence="2">In the C-terminal section; belongs to the Mrp/NBP35 ATP-binding proteins family.</text>
</comment>
<dbReference type="InterPro" id="IPR034904">
    <property type="entry name" value="FSCA_dom_sf"/>
</dbReference>
<evidence type="ECO:0000313" key="10">
    <source>
        <dbReference type="EMBL" id="GAA4689425.1"/>
    </source>
</evidence>
<comment type="similarity">
    <text evidence="8">Belongs to the Mrp/NBP35 ATP-binding proteins family.</text>
</comment>
<evidence type="ECO:0000256" key="2">
    <source>
        <dbReference type="ARBA" id="ARBA00008205"/>
    </source>
</evidence>
<dbReference type="SUPFAM" id="SSF52540">
    <property type="entry name" value="P-loop containing nucleoside triphosphate hydrolases"/>
    <property type="match status" value="1"/>
</dbReference>
<dbReference type="InterPro" id="IPR044304">
    <property type="entry name" value="NUBPL-like"/>
</dbReference>
<comment type="subunit">
    <text evidence="8">Homodimer.</text>
</comment>
<evidence type="ECO:0000259" key="9">
    <source>
        <dbReference type="Pfam" id="PF01883"/>
    </source>
</evidence>
<comment type="caution">
    <text evidence="10">The sequence shown here is derived from an EMBL/GenBank/DDBJ whole genome shotgun (WGS) entry which is preliminary data.</text>
</comment>
<dbReference type="CDD" id="cd02037">
    <property type="entry name" value="Mrp_NBP35"/>
    <property type="match status" value="1"/>
</dbReference>
<dbReference type="PROSITE" id="PS01215">
    <property type="entry name" value="MRP"/>
    <property type="match status" value="1"/>
</dbReference>
<dbReference type="InterPro" id="IPR019591">
    <property type="entry name" value="Mrp/NBP35_ATP-bd"/>
</dbReference>
<evidence type="ECO:0000256" key="5">
    <source>
        <dbReference type="ARBA" id="ARBA00022840"/>
    </source>
</evidence>
<feature type="domain" description="MIP18 family-like" evidence="9">
    <location>
        <begin position="14"/>
        <end position="81"/>
    </location>
</feature>
<comment type="similarity">
    <text evidence="1">In the N-terminal section; belongs to the MIP18 family.</text>
</comment>
<evidence type="ECO:0000256" key="3">
    <source>
        <dbReference type="ARBA" id="ARBA00022723"/>
    </source>
</evidence>
<accession>A0ABP8WIE8</accession>
<dbReference type="InterPro" id="IPR033756">
    <property type="entry name" value="YlxH/NBP35"/>
</dbReference>
<keyword evidence="6 8" id="KW-0408">Iron</keyword>
<dbReference type="InterPro" id="IPR000808">
    <property type="entry name" value="Mrp-like_CS"/>
</dbReference>
<keyword evidence="11" id="KW-1185">Reference proteome</keyword>
<dbReference type="InterPro" id="IPR027417">
    <property type="entry name" value="P-loop_NTPase"/>
</dbReference>
<dbReference type="Gene3D" id="3.40.50.300">
    <property type="entry name" value="P-loop containing nucleotide triphosphate hydrolases"/>
    <property type="match status" value="1"/>
</dbReference>
<evidence type="ECO:0000256" key="7">
    <source>
        <dbReference type="ARBA" id="ARBA00023014"/>
    </source>
</evidence>
<dbReference type="HAMAP" id="MF_02040">
    <property type="entry name" value="Mrp_NBP35"/>
    <property type="match status" value="1"/>
</dbReference>
<evidence type="ECO:0000256" key="4">
    <source>
        <dbReference type="ARBA" id="ARBA00022741"/>
    </source>
</evidence>
<comment type="function">
    <text evidence="8">Binds and transfers iron-sulfur (Fe-S) clusters to target apoproteins. Can hydrolyze ATP.</text>
</comment>
<keyword evidence="5 8" id="KW-0067">ATP-binding</keyword>
<dbReference type="PANTHER" id="PTHR42961">
    <property type="entry name" value="IRON-SULFUR PROTEIN NUBPL"/>
    <property type="match status" value="1"/>
</dbReference>
<dbReference type="Pfam" id="PF01883">
    <property type="entry name" value="FeS_assembly_P"/>
    <property type="match status" value="1"/>
</dbReference>
<protein>
    <recommendedName>
        <fullName evidence="8">Iron-sulfur cluster carrier protein</fullName>
    </recommendedName>
</protein>
<dbReference type="PANTHER" id="PTHR42961:SF2">
    <property type="entry name" value="IRON-SULFUR PROTEIN NUBPL"/>
    <property type="match status" value="1"/>
</dbReference>
<keyword evidence="7 8" id="KW-0411">Iron-sulfur</keyword>
<evidence type="ECO:0000313" key="11">
    <source>
        <dbReference type="Proteomes" id="UP001500621"/>
    </source>
</evidence>
<feature type="binding site" evidence="8">
    <location>
        <begin position="119"/>
        <end position="126"/>
    </location>
    <ligand>
        <name>ATP</name>
        <dbReference type="ChEBI" id="CHEBI:30616"/>
    </ligand>
</feature>
<dbReference type="EMBL" id="BAABIM010000003">
    <property type="protein sequence ID" value="GAA4689425.1"/>
    <property type="molecule type" value="Genomic_DNA"/>
</dbReference>
<proteinExistence type="inferred from homology"/>
<dbReference type="Gene3D" id="3.30.300.130">
    <property type="entry name" value="Fe-S cluster assembly (FSCA)"/>
    <property type="match status" value="1"/>
</dbReference>